<keyword evidence="1" id="KW-0812">Transmembrane</keyword>
<reference evidence="2 4" key="1">
    <citation type="journal article" date="2008" name="Science">
        <title>The Physcomitrella genome reveals evolutionary insights into the conquest of land by plants.</title>
        <authorList>
            <person name="Rensing S."/>
            <person name="Lang D."/>
            <person name="Zimmer A."/>
            <person name="Terry A."/>
            <person name="Salamov A."/>
            <person name="Shapiro H."/>
            <person name="Nishiyama T."/>
            <person name="Perroud P.-F."/>
            <person name="Lindquist E."/>
            <person name="Kamisugi Y."/>
            <person name="Tanahashi T."/>
            <person name="Sakakibara K."/>
            <person name="Fujita T."/>
            <person name="Oishi K."/>
            <person name="Shin-I T."/>
            <person name="Kuroki Y."/>
            <person name="Toyoda A."/>
            <person name="Suzuki Y."/>
            <person name="Hashimoto A."/>
            <person name="Yamaguchi K."/>
            <person name="Sugano A."/>
            <person name="Kohara Y."/>
            <person name="Fujiyama A."/>
            <person name="Anterola A."/>
            <person name="Aoki S."/>
            <person name="Ashton N."/>
            <person name="Barbazuk W.B."/>
            <person name="Barker E."/>
            <person name="Bennetzen J."/>
            <person name="Bezanilla M."/>
            <person name="Blankenship R."/>
            <person name="Cho S.H."/>
            <person name="Dutcher S."/>
            <person name="Estelle M."/>
            <person name="Fawcett J.A."/>
            <person name="Gundlach H."/>
            <person name="Hanada K."/>
            <person name="Heyl A."/>
            <person name="Hicks K.A."/>
            <person name="Hugh J."/>
            <person name="Lohr M."/>
            <person name="Mayer K."/>
            <person name="Melkozernov A."/>
            <person name="Murata T."/>
            <person name="Nelson D."/>
            <person name="Pils B."/>
            <person name="Prigge M."/>
            <person name="Reiss B."/>
            <person name="Renner T."/>
            <person name="Rombauts S."/>
            <person name="Rushton P."/>
            <person name="Sanderfoot A."/>
            <person name="Schween G."/>
            <person name="Shiu S.-H."/>
            <person name="Stueber K."/>
            <person name="Theodoulou F.L."/>
            <person name="Tu H."/>
            <person name="Van de Peer Y."/>
            <person name="Verrier P.J."/>
            <person name="Waters E."/>
            <person name="Wood A."/>
            <person name="Yang L."/>
            <person name="Cove D."/>
            <person name="Cuming A."/>
            <person name="Hasebe M."/>
            <person name="Lucas S."/>
            <person name="Mishler D.B."/>
            <person name="Reski R."/>
            <person name="Grigoriev I."/>
            <person name="Quatrano R.S."/>
            <person name="Boore J.L."/>
        </authorList>
    </citation>
    <scope>NUCLEOTIDE SEQUENCE [LARGE SCALE GENOMIC DNA]</scope>
    <source>
        <strain evidence="3 4">cv. Gransden 2004</strain>
    </source>
</reference>
<evidence type="ECO:0000313" key="2">
    <source>
        <dbReference type="EMBL" id="PNR49420.1"/>
    </source>
</evidence>
<dbReference type="AlphaFoldDB" id="A0A2K1K6M0"/>
<dbReference type="EnsemblPlants" id="Pp3c8_8740V3.1">
    <property type="protein sequence ID" value="PAC:32964426.CDS.1"/>
    <property type="gene ID" value="Pp3c8_8740"/>
</dbReference>
<evidence type="ECO:0000256" key="1">
    <source>
        <dbReference type="SAM" id="Phobius"/>
    </source>
</evidence>
<gene>
    <name evidence="2" type="ORF">PHYPA_011316</name>
</gene>
<sequence>MSLVPSATNSFCRNMVAKSVFCGATEILLRITRLLLPQMMAFSLVSLVVDLCVYFDKNTTRYM</sequence>
<protein>
    <submittedName>
        <fullName evidence="2 3">Uncharacterized protein</fullName>
    </submittedName>
</protein>
<feature type="transmembrane region" description="Helical" evidence="1">
    <location>
        <begin position="35"/>
        <end position="55"/>
    </location>
</feature>
<dbReference type="InParanoid" id="A0A2K1K6M0"/>
<organism evidence="2">
    <name type="scientific">Physcomitrium patens</name>
    <name type="common">Spreading-leaved earth moss</name>
    <name type="synonym">Physcomitrella patens</name>
    <dbReference type="NCBI Taxonomy" id="3218"/>
    <lineage>
        <taxon>Eukaryota</taxon>
        <taxon>Viridiplantae</taxon>
        <taxon>Streptophyta</taxon>
        <taxon>Embryophyta</taxon>
        <taxon>Bryophyta</taxon>
        <taxon>Bryophytina</taxon>
        <taxon>Bryopsida</taxon>
        <taxon>Funariidae</taxon>
        <taxon>Funariales</taxon>
        <taxon>Funariaceae</taxon>
        <taxon>Physcomitrium</taxon>
    </lineage>
</organism>
<reference evidence="2 4" key="2">
    <citation type="journal article" date="2018" name="Plant J.">
        <title>The Physcomitrella patens chromosome-scale assembly reveals moss genome structure and evolution.</title>
        <authorList>
            <person name="Lang D."/>
            <person name="Ullrich K.K."/>
            <person name="Murat F."/>
            <person name="Fuchs J."/>
            <person name="Jenkins J."/>
            <person name="Haas F.B."/>
            <person name="Piednoel M."/>
            <person name="Gundlach H."/>
            <person name="Van Bel M."/>
            <person name="Meyberg R."/>
            <person name="Vives C."/>
            <person name="Morata J."/>
            <person name="Symeonidi A."/>
            <person name="Hiss M."/>
            <person name="Muchero W."/>
            <person name="Kamisugi Y."/>
            <person name="Saleh O."/>
            <person name="Blanc G."/>
            <person name="Decker E.L."/>
            <person name="van Gessel N."/>
            <person name="Grimwood J."/>
            <person name="Hayes R.D."/>
            <person name="Graham S.W."/>
            <person name="Gunter L.E."/>
            <person name="McDaniel S.F."/>
            <person name="Hoernstein S.N.W."/>
            <person name="Larsson A."/>
            <person name="Li F.W."/>
            <person name="Perroud P.F."/>
            <person name="Phillips J."/>
            <person name="Ranjan P."/>
            <person name="Rokshar D.S."/>
            <person name="Rothfels C.J."/>
            <person name="Schneider L."/>
            <person name="Shu S."/>
            <person name="Stevenson D.W."/>
            <person name="Thummler F."/>
            <person name="Tillich M."/>
            <person name="Villarreal Aguilar J.C."/>
            <person name="Widiez T."/>
            <person name="Wong G.K."/>
            <person name="Wymore A."/>
            <person name="Zhang Y."/>
            <person name="Zimmer A.D."/>
            <person name="Quatrano R.S."/>
            <person name="Mayer K.F.X."/>
            <person name="Goodstein D."/>
            <person name="Casacuberta J.M."/>
            <person name="Vandepoele K."/>
            <person name="Reski R."/>
            <person name="Cuming A.C."/>
            <person name="Tuskan G.A."/>
            <person name="Maumus F."/>
            <person name="Salse J."/>
            <person name="Schmutz J."/>
            <person name="Rensing S.A."/>
        </authorList>
    </citation>
    <scope>NUCLEOTIDE SEQUENCE [LARGE SCALE GENOMIC DNA]</scope>
    <source>
        <strain evidence="3 4">cv. Gransden 2004</strain>
    </source>
</reference>
<accession>A0A2K1K6M0</accession>
<reference evidence="3" key="3">
    <citation type="submission" date="2020-12" db="UniProtKB">
        <authorList>
            <consortium name="EnsemblPlants"/>
        </authorList>
    </citation>
    <scope>IDENTIFICATION</scope>
</reference>
<name>A0A2K1K6M0_PHYPA</name>
<keyword evidence="4" id="KW-1185">Reference proteome</keyword>
<dbReference type="Gramene" id="Pp3c8_8740V3.1">
    <property type="protein sequence ID" value="PAC:32964426.CDS.1"/>
    <property type="gene ID" value="Pp3c8_8740"/>
</dbReference>
<proteinExistence type="predicted"/>
<dbReference type="Proteomes" id="UP000006727">
    <property type="component" value="Chromosome 8"/>
</dbReference>
<keyword evidence="1" id="KW-0472">Membrane</keyword>
<evidence type="ECO:0000313" key="4">
    <source>
        <dbReference type="Proteomes" id="UP000006727"/>
    </source>
</evidence>
<keyword evidence="1" id="KW-1133">Transmembrane helix</keyword>
<evidence type="ECO:0000313" key="3">
    <source>
        <dbReference type="EnsemblPlants" id="PAC:32964426.CDS.1"/>
    </source>
</evidence>
<dbReference type="EMBL" id="ABEU02000008">
    <property type="protein sequence ID" value="PNR49420.1"/>
    <property type="molecule type" value="Genomic_DNA"/>
</dbReference>